<dbReference type="AlphaFoldDB" id="A0AA48LYG9"/>
<dbReference type="GO" id="GO:0006189">
    <property type="term" value="P:'de novo' IMP biosynthetic process"/>
    <property type="evidence" value="ECO:0007669"/>
    <property type="project" value="InterPro"/>
</dbReference>
<dbReference type="Gene3D" id="3.30.470.20">
    <property type="entry name" value="ATP-grasp fold, B domain"/>
    <property type="match status" value="1"/>
</dbReference>
<dbReference type="Pfam" id="PF22660">
    <property type="entry name" value="RS_preATP-grasp-like"/>
    <property type="match status" value="1"/>
</dbReference>
<dbReference type="InterPro" id="IPR040686">
    <property type="entry name" value="PurK_C"/>
</dbReference>
<dbReference type="GO" id="GO:0005829">
    <property type="term" value="C:cytosol"/>
    <property type="evidence" value="ECO:0007669"/>
    <property type="project" value="TreeGrafter"/>
</dbReference>
<dbReference type="NCBIfam" id="NF004679">
    <property type="entry name" value="PRK06019.1-5"/>
    <property type="match status" value="1"/>
</dbReference>
<dbReference type="Gene3D" id="3.30.1490.20">
    <property type="entry name" value="ATP-grasp fold, A domain"/>
    <property type="match status" value="1"/>
</dbReference>
<dbReference type="InterPro" id="IPR003135">
    <property type="entry name" value="ATP-grasp_carboxylate-amine"/>
</dbReference>
<dbReference type="EC" id="6.3.4.18" evidence="7"/>
<dbReference type="SUPFAM" id="SSF56059">
    <property type="entry name" value="Glutathione synthetase ATP-binding domain-like"/>
    <property type="match status" value="1"/>
</dbReference>
<dbReference type="SUPFAM" id="SSF52440">
    <property type="entry name" value="PreATP-grasp domain"/>
    <property type="match status" value="1"/>
</dbReference>
<dbReference type="InterPro" id="IPR054350">
    <property type="entry name" value="PurT/PurK_preATP-grasp"/>
</dbReference>
<proteinExistence type="inferred from homology"/>
<evidence type="ECO:0000256" key="5">
    <source>
        <dbReference type="ARBA" id="ARBA00025704"/>
    </source>
</evidence>
<keyword evidence="4" id="KW-0067">ATP-binding</keyword>
<dbReference type="InterPro" id="IPR011054">
    <property type="entry name" value="Rudment_hybrid_motif"/>
</dbReference>
<dbReference type="EMBL" id="OY288114">
    <property type="protein sequence ID" value="CAJ0856399.1"/>
    <property type="molecule type" value="Genomic_DNA"/>
</dbReference>
<evidence type="ECO:0000256" key="2">
    <source>
        <dbReference type="ARBA" id="ARBA00022741"/>
    </source>
</evidence>
<name>A0AA48LYG9_9ZZZZ</name>
<gene>
    <name evidence="7" type="primary">purK</name>
    <name evidence="7" type="ORF">AMST5_00920</name>
</gene>
<evidence type="ECO:0000256" key="3">
    <source>
        <dbReference type="ARBA" id="ARBA00022755"/>
    </source>
</evidence>
<dbReference type="HAMAP" id="MF_01928">
    <property type="entry name" value="PurK"/>
    <property type="match status" value="1"/>
</dbReference>
<protein>
    <submittedName>
        <fullName evidence="7">5-(Carboxyamino)imidazole ribonucleotide synthase</fullName>
        <ecNumber evidence="7">6.3.4.18</ecNumber>
    </submittedName>
</protein>
<keyword evidence="1 7" id="KW-0436">Ligase</keyword>
<dbReference type="InterPro" id="IPR011761">
    <property type="entry name" value="ATP-grasp"/>
</dbReference>
<keyword evidence="3" id="KW-0658">Purine biosynthesis</keyword>
<evidence type="ECO:0000256" key="1">
    <source>
        <dbReference type="ARBA" id="ARBA00022598"/>
    </source>
</evidence>
<keyword evidence="2" id="KW-0547">Nucleotide-binding</keyword>
<dbReference type="PANTHER" id="PTHR11609:SF5">
    <property type="entry name" value="PHOSPHORIBOSYLAMINOIMIDAZOLE CARBOXYLASE"/>
    <property type="match status" value="1"/>
</dbReference>
<dbReference type="GO" id="GO:0046872">
    <property type="term" value="F:metal ion binding"/>
    <property type="evidence" value="ECO:0007669"/>
    <property type="project" value="InterPro"/>
</dbReference>
<dbReference type="PROSITE" id="PS50975">
    <property type="entry name" value="ATP_GRASP"/>
    <property type="match status" value="1"/>
</dbReference>
<organism evidence="7">
    <name type="scientific">freshwater sediment metagenome</name>
    <dbReference type="NCBI Taxonomy" id="556182"/>
    <lineage>
        <taxon>unclassified sequences</taxon>
        <taxon>metagenomes</taxon>
        <taxon>ecological metagenomes</taxon>
    </lineage>
</organism>
<dbReference type="PANTHER" id="PTHR11609">
    <property type="entry name" value="PURINE BIOSYNTHESIS PROTEIN 6/7, PUR6/7"/>
    <property type="match status" value="1"/>
</dbReference>
<dbReference type="InterPro" id="IPR005875">
    <property type="entry name" value="PurK"/>
</dbReference>
<dbReference type="GO" id="GO:0005524">
    <property type="term" value="F:ATP binding"/>
    <property type="evidence" value="ECO:0007669"/>
    <property type="project" value="UniProtKB-KW"/>
</dbReference>
<accession>A0AA48LYG9</accession>
<dbReference type="Pfam" id="PF02222">
    <property type="entry name" value="ATP-grasp"/>
    <property type="match status" value="1"/>
</dbReference>
<dbReference type="GO" id="GO:0034028">
    <property type="term" value="F:5-(carboxyamino)imidazole ribonucleotide synthase activity"/>
    <property type="evidence" value="ECO:0007669"/>
    <property type="project" value="UniProtKB-EC"/>
</dbReference>
<evidence type="ECO:0000259" key="6">
    <source>
        <dbReference type="PROSITE" id="PS50975"/>
    </source>
</evidence>
<sequence>MLPPGSTIGILGGGQLARMLALAGARLGLKSHVFSPVPDDPAFDVCAAHTKADFLDEDALAAFAESVDVVTYEFENVPARTAEVLEAHRPVRPNPKVLALTQDRLVEKDFVRGLGIATADFADVTDVESLARAVARLGRPSILKTRRFGYDGKGQTQIREGVDLAQAFASLGGVPCILEGFVPFTKEVSVVAARGLDGEFRAWDVCENVHEHHILATTTAPAAISDATARAAIDMARSIAEAADYVGVIAVELFVVSDAQGERLVVNEIAPRVHNSGHWTLDGAVTSQFEQHMRAVAGMPLGSTRRHGRQVIMRNLIGADADKWADILAQDGDCLHLYGKTESRPGRKMGHVTRIVA</sequence>
<dbReference type="InterPro" id="IPR013815">
    <property type="entry name" value="ATP_grasp_subdomain_1"/>
</dbReference>
<dbReference type="Gene3D" id="3.40.50.20">
    <property type="match status" value="1"/>
</dbReference>
<evidence type="ECO:0000313" key="7">
    <source>
        <dbReference type="EMBL" id="CAJ0856399.1"/>
    </source>
</evidence>
<dbReference type="Pfam" id="PF17769">
    <property type="entry name" value="PurK_C"/>
    <property type="match status" value="1"/>
</dbReference>
<reference evidence="7" key="1">
    <citation type="submission" date="2023-07" db="EMBL/GenBank/DDBJ databases">
        <authorList>
            <person name="Pelsma A.J. K."/>
        </authorList>
    </citation>
    <scope>NUCLEOTIDE SEQUENCE</scope>
</reference>
<dbReference type="FunFam" id="3.40.50.20:FF:000016">
    <property type="entry name" value="N5-carboxyaminoimidazole ribonucleotide synthase"/>
    <property type="match status" value="1"/>
</dbReference>
<dbReference type="NCBIfam" id="TIGR01161">
    <property type="entry name" value="purK"/>
    <property type="match status" value="1"/>
</dbReference>
<evidence type="ECO:0000256" key="4">
    <source>
        <dbReference type="ARBA" id="ARBA00022840"/>
    </source>
</evidence>
<dbReference type="SUPFAM" id="SSF51246">
    <property type="entry name" value="Rudiment single hybrid motif"/>
    <property type="match status" value="1"/>
</dbReference>
<feature type="domain" description="ATP-grasp" evidence="6">
    <location>
        <begin position="108"/>
        <end position="297"/>
    </location>
</feature>
<dbReference type="FunFam" id="3.30.1490.20:FF:000015">
    <property type="entry name" value="N5-carboxyaminoimidazole ribonucleotide synthase"/>
    <property type="match status" value="1"/>
</dbReference>
<dbReference type="GO" id="GO:0004638">
    <property type="term" value="F:phosphoribosylaminoimidazole carboxylase activity"/>
    <property type="evidence" value="ECO:0007669"/>
    <property type="project" value="InterPro"/>
</dbReference>
<comment type="pathway">
    <text evidence="5">Purine metabolism.</text>
</comment>
<dbReference type="NCBIfam" id="NF004676">
    <property type="entry name" value="PRK06019.1-2"/>
    <property type="match status" value="1"/>
</dbReference>
<dbReference type="InterPro" id="IPR016185">
    <property type="entry name" value="PreATP-grasp_dom_sf"/>
</dbReference>